<dbReference type="OrthoDB" id="9134299at2"/>
<dbReference type="InterPro" id="IPR005031">
    <property type="entry name" value="COQ10_START"/>
</dbReference>
<evidence type="ECO:0000259" key="1">
    <source>
        <dbReference type="Pfam" id="PF03364"/>
    </source>
</evidence>
<protein>
    <submittedName>
        <fullName evidence="2">Cyclase</fullName>
    </submittedName>
</protein>
<organism evidence="2 3">
    <name type="scientific">Nocardia ninae NBRC 108245</name>
    <dbReference type="NCBI Taxonomy" id="1210091"/>
    <lineage>
        <taxon>Bacteria</taxon>
        <taxon>Bacillati</taxon>
        <taxon>Actinomycetota</taxon>
        <taxon>Actinomycetes</taxon>
        <taxon>Mycobacteriales</taxon>
        <taxon>Nocardiaceae</taxon>
        <taxon>Nocardia</taxon>
    </lineage>
</organism>
<dbReference type="Proteomes" id="UP000321424">
    <property type="component" value="Unassembled WGS sequence"/>
</dbReference>
<dbReference type="Gene3D" id="3.30.530.20">
    <property type="match status" value="1"/>
</dbReference>
<keyword evidence="3" id="KW-1185">Reference proteome</keyword>
<dbReference type="InterPro" id="IPR023393">
    <property type="entry name" value="START-like_dom_sf"/>
</dbReference>
<accession>A0A511MD61</accession>
<reference evidence="2 3" key="1">
    <citation type="submission" date="2019-07" db="EMBL/GenBank/DDBJ databases">
        <title>Whole genome shotgun sequence of Nocardia ninae NBRC 108245.</title>
        <authorList>
            <person name="Hosoyama A."/>
            <person name="Uohara A."/>
            <person name="Ohji S."/>
            <person name="Ichikawa N."/>
        </authorList>
    </citation>
    <scope>NUCLEOTIDE SEQUENCE [LARGE SCALE GENOMIC DNA]</scope>
    <source>
        <strain evidence="2 3">NBRC 108245</strain>
    </source>
</reference>
<dbReference type="RefSeq" id="WP_147130853.1">
    <property type="nucleotide sequence ID" value="NZ_BJXA01000016.1"/>
</dbReference>
<evidence type="ECO:0000313" key="2">
    <source>
        <dbReference type="EMBL" id="GEM38519.1"/>
    </source>
</evidence>
<sequence>MPVVTVCERLNSSQAAIWKQLCDVESYPEYMESIVDIKIVSRKTLPDNSIETVVSWEATVKGSILRWTERELRYDHAYRLTFEQVSGDLEVYRGYWEVRAIDDDSAEATLEVEFQIGVAELHPMLEPLVIQAIRTNSTDMLRALGSRASSAL</sequence>
<dbReference type="AlphaFoldDB" id="A0A511MD61"/>
<comment type="caution">
    <text evidence="2">The sequence shown here is derived from an EMBL/GenBank/DDBJ whole genome shotgun (WGS) entry which is preliminary data.</text>
</comment>
<dbReference type="SUPFAM" id="SSF55961">
    <property type="entry name" value="Bet v1-like"/>
    <property type="match status" value="1"/>
</dbReference>
<gene>
    <name evidence="2" type="ORF">NN4_30380</name>
</gene>
<name>A0A511MD61_9NOCA</name>
<dbReference type="EMBL" id="BJXA01000016">
    <property type="protein sequence ID" value="GEM38519.1"/>
    <property type="molecule type" value="Genomic_DNA"/>
</dbReference>
<evidence type="ECO:0000313" key="3">
    <source>
        <dbReference type="Proteomes" id="UP000321424"/>
    </source>
</evidence>
<feature type="domain" description="Coenzyme Q-binding protein COQ10 START" evidence="1">
    <location>
        <begin position="13"/>
        <end position="140"/>
    </location>
</feature>
<dbReference type="Pfam" id="PF03364">
    <property type="entry name" value="Polyketide_cyc"/>
    <property type="match status" value="1"/>
</dbReference>
<proteinExistence type="predicted"/>